<dbReference type="RefSeq" id="WP_067787973.1">
    <property type="nucleotide sequence ID" value="NZ_CP016545.1"/>
</dbReference>
<gene>
    <name evidence="2" type="ORF">A6F65_01831</name>
</gene>
<dbReference type="Pfam" id="PF12710">
    <property type="entry name" value="HAD"/>
    <property type="match status" value="1"/>
</dbReference>
<accession>A0A1C7D9G3</accession>
<dbReference type="InterPro" id="IPR023214">
    <property type="entry name" value="HAD_sf"/>
</dbReference>
<protein>
    <submittedName>
        <fullName evidence="2">Haloacid dehalogenase-like hydrolase</fullName>
    </submittedName>
</protein>
<dbReference type="GO" id="GO:0016787">
    <property type="term" value="F:hydrolase activity"/>
    <property type="evidence" value="ECO:0007669"/>
    <property type="project" value="UniProtKB-KW"/>
</dbReference>
<name>A0A1C7D9G3_9SPHN</name>
<dbReference type="OrthoDB" id="7739434at2"/>
<sequence>MRIAIYDLDRTLTARATFTPFLLFAARRLAPLRLLLAPVWVLAMLYYKLGLCSRTALKAFGMRLMLGEHARGDLAGTAQAFSQAHIARGGWRQDIIRALEQDRAAGYRPIIATAAFEFYAAAFAKLLRIDTVIGTRWDGDGIPGGNCYGEEKLARVEAWLEGEGASLAAAETRFYSDSFADAPLLDRVKDPVFVTDSEGERERAAERGWRAP</sequence>
<feature type="transmembrane region" description="Helical" evidence="1">
    <location>
        <begin position="36"/>
        <end position="57"/>
    </location>
</feature>
<dbReference type="KEGG" id="anh:A6F65_01831"/>
<organism evidence="2 3">
    <name type="scientific">Paraurantiacibacter namhicola</name>
    <dbReference type="NCBI Taxonomy" id="645517"/>
    <lineage>
        <taxon>Bacteria</taxon>
        <taxon>Pseudomonadati</taxon>
        <taxon>Pseudomonadota</taxon>
        <taxon>Alphaproteobacteria</taxon>
        <taxon>Sphingomonadales</taxon>
        <taxon>Erythrobacteraceae</taxon>
        <taxon>Paraurantiacibacter</taxon>
    </lineage>
</organism>
<reference evidence="2 3" key="1">
    <citation type="submission" date="2016-07" db="EMBL/GenBank/DDBJ databases">
        <title>Complete genome sequence of Altererythrobacter namhicola JCM 16345T, containing esterase-encoding genes.</title>
        <authorList>
            <person name="Cheng H."/>
            <person name="Wu Y.-H."/>
            <person name="Jian S.-L."/>
            <person name="Huo Y.-Y."/>
            <person name="Wang C.-S."/>
            <person name="Xu X.-W."/>
        </authorList>
    </citation>
    <scope>NUCLEOTIDE SEQUENCE [LARGE SCALE GENOMIC DNA]</scope>
    <source>
        <strain evidence="2 3">JCM 16345</strain>
    </source>
</reference>
<evidence type="ECO:0000313" key="3">
    <source>
        <dbReference type="Proteomes" id="UP000092698"/>
    </source>
</evidence>
<dbReference type="STRING" id="645517.A6F65_01831"/>
<evidence type="ECO:0000313" key="2">
    <source>
        <dbReference type="EMBL" id="ANU08126.1"/>
    </source>
</evidence>
<dbReference type="InterPro" id="IPR036412">
    <property type="entry name" value="HAD-like_sf"/>
</dbReference>
<dbReference type="EMBL" id="CP016545">
    <property type="protein sequence ID" value="ANU08126.1"/>
    <property type="molecule type" value="Genomic_DNA"/>
</dbReference>
<keyword evidence="1" id="KW-0812">Transmembrane</keyword>
<dbReference type="AlphaFoldDB" id="A0A1C7D9G3"/>
<dbReference type="Gene3D" id="3.40.50.1000">
    <property type="entry name" value="HAD superfamily/HAD-like"/>
    <property type="match status" value="1"/>
</dbReference>
<dbReference type="SUPFAM" id="SSF56784">
    <property type="entry name" value="HAD-like"/>
    <property type="match status" value="1"/>
</dbReference>
<dbReference type="Gene3D" id="1.20.1440.100">
    <property type="entry name" value="SG protein - dephosphorylation function"/>
    <property type="match status" value="1"/>
</dbReference>
<proteinExistence type="predicted"/>
<keyword evidence="3" id="KW-1185">Reference proteome</keyword>
<evidence type="ECO:0000256" key="1">
    <source>
        <dbReference type="SAM" id="Phobius"/>
    </source>
</evidence>
<dbReference type="Proteomes" id="UP000092698">
    <property type="component" value="Chromosome"/>
</dbReference>
<keyword evidence="1" id="KW-1133">Transmembrane helix</keyword>
<keyword evidence="1" id="KW-0472">Membrane</keyword>
<keyword evidence="2" id="KW-0378">Hydrolase</keyword>